<dbReference type="PANTHER" id="PTHR45618">
    <property type="entry name" value="MITOCHONDRIAL DICARBOXYLATE CARRIER-RELATED"/>
    <property type="match status" value="1"/>
</dbReference>
<dbReference type="SUPFAM" id="SSF103506">
    <property type="entry name" value="Mitochondrial carrier"/>
    <property type="match status" value="1"/>
</dbReference>
<reference evidence="12" key="1">
    <citation type="submission" date="2025-08" db="UniProtKB">
        <authorList>
            <consortium name="RefSeq"/>
        </authorList>
    </citation>
    <scope>IDENTIFICATION</scope>
    <source>
        <tissue evidence="12">Adult</tissue>
    </source>
</reference>
<evidence type="ECO:0000256" key="10">
    <source>
        <dbReference type="SAM" id="Phobius"/>
    </source>
</evidence>
<evidence type="ECO:0000256" key="7">
    <source>
        <dbReference type="ARBA" id="ARBA00023136"/>
    </source>
</evidence>
<feature type="repeat" description="Solcar" evidence="8">
    <location>
        <begin position="5"/>
        <end position="88"/>
    </location>
</feature>
<evidence type="ECO:0000256" key="3">
    <source>
        <dbReference type="ARBA" id="ARBA00022448"/>
    </source>
</evidence>
<gene>
    <name evidence="12" type="primary">LOC105233191</name>
</gene>
<comment type="subcellular location">
    <subcellularLocation>
        <location evidence="1">Membrane</location>
        <topology evidence="1">Multi-pass membrane protein</topology>
    </subcellularLocation>
</comment>
<evidence type="ECO:0000256" key="1">
    <source>
        <dbReference type="ARBA" id="ARBA00004141"/>
    </source>
</evidence>
<evidence type="ECO:0000313" key="11">
    <source>
        <dbReference type="Proteomes" id="UP001652620"/>
    </source>
</evidence>
<sequence length="286" mass="32636">MRGQENVEAYWFAGAIANTTAQIITHPIDLVRMLVQSNAKKVSSRDIVKEILEKQGILGFTFSLRTATQRQIVYSIMRFGLYEMGRRAESSEHFYYKATVAAESGLAAGFFVTPFDKMNVRMCTDIIKSPDESRKYSSVFNGVISSYKKGGLSKVYRCAFISSVRGMLMSVGQLAVYDELREVFFKTERFKENWHSCFMASLIAGGVTTIIITPVEVVKLIFMDASRYQYRSSLDVMRTLVQVHGYRGFYRGIFVSFLRIVPSTLLTYLLYEWICLEFNLGNCFSD</sequence>
<evidence type="ECO:0000256" key="8">
    <source>
        <dbReference type="PROSITE-ProRule" id="PRU00282"/>
    </source>
</evidence>
<dbReference type="PROSITE" id="PS50920">
    <property type="entry name" value="SOLCAR"/>
    <property type="match status" value="3"/>
</dbReference>
<comment type="similarity">
    <text evidence="2 9">Belongs to the mitochondrial carrier (TC 2.A.29) family.</text>
</comment>
<organism evidence="11 12">
    <name type="scientific">Bactrocera dorsalis</name>
    <name type="common">Oriental fruit fly</name>
    <name type="synonym">Dacus dorsalis</name>
    <dbReference type="NCBI Taxonomy" id="27457"/>
    <lineage>
        <taxon>Eukaryota</taxon>
        <taxon>Metazoa</taxon>
        <taxon>Ecdysozoa</taxon>
        <taxon>Arthropoda</taxon>
        <taxon>Hexapoda</taxon>
        <taxon>Insecta</taxon>
        <taxon>Pterygota</taxon>
        <taxon>Neoptera</taxon>
        <taxon>Endopterygota</taxon>
        <taxon>Diptera</taxon>
        <taxon>Brachycera</taxon>
        <taxon>Muscomorpha</taxon>
        <taxon>Tephritoidea</taxon>
        <taxon>Tephritidae</taxon>
        <taxon>Bactrocera</taxon>
        <taxon>Bactrocera</taxon>
    </lineage>
</organism>
<keyword evidence="6 10" id="KW-1133">Transmembrane helix</keyword>
<dbReference type="InterPro" id="IPR050391">
    <property type="entry name" value="Mito_Metabolite_Transporter"/>
</dbReference>
<feature type="repeat" description="Solcar" evidence="8">
    <location>
        <begin position="192"/>
        <end position="277"/>
    </location>
</feature>
<keyword evidence="4 8" id="KW-0812">Transmembrane</keyword>
<evidence type="ECO:0000256" key="4">
    <source>
        <dbReference type="ARBA" id="ARBA00022692"/>
    </source>
</evidence>
<protein>
    <submittedName>
        <fullName evidence="12">Mitochondrial dicarboxylate carrier isoform X1</fullName>
    </submittedName>
</protein>
<evidence type="ECO:0000256" key="5">
    <source>
        <dbReference type="ARBA" id="ARBA00022737"/>
    </source>
</evidence>
<dbReference type="Gene3D" id="1.50.40.10">
    <property type="entry name" value="Mitochondrial carrier domain"/>
    <property type="match status" value="1"/>
</dbReference>
<feature type="transmembrane region" description="Helical" evidence="10">
    <location>
        <begin position="155"/>
        <end position="177"/>
    </location>
</feature>
<dbReference type="GeneID" id="105233191"/>
<evidence type="ECO:0000313" key="12">
    <source>
        <dbReference type="RefSeq" id="XP_049317885.1"/>
    </source>
</evidence>
<dbReference type="InterPro" id="IPR018108">
    <property type="entry name" value="MCP_transmembrane"/>
</dbReference>
<feature type="transmembrane region" description="Helical" evidence="10">
    <location>
        <begin position="248"/>
        <end position="271"/>
    </location>
</feature>
<feature type="transmembrane region" description="Helical" evidence="10">
    <location>
        <begin position="197"/>
        <end position="222"/>
    </location>
</feature>
<keyword evidence="7 8" id="KW-0472">Membrane</keyword>
<accession>A0ABM3K8U4</accession>
<dbReference type="RefSeq" id="XP_049317885.1">
    <property type="nucleotide sequence ID" value="XM_049461928.1"/>
</dbReference>
<proteinExistence type="inferred from homology"/>
<keyword evidence="5" id="KW-0677">Repeat</keyword>
<keyword evidence="3 9" id="KW-0813">Transport</keyword>
<dbReference type="Pfam" id="PF00153">
    <property type="entry name" value="Mito_carr"/>
    <property type="match status" value="3"/>
</dbReference>
<evidence type="ECO:0000256" key="9">
    <source>
        <dbReference type="RuleBase" id="RU000488"/>
    </source>
</evidence>
<evidence type="ECO:0000256" key="2">
    <source>
        <dbReference type="ARBA" id="ARBA00006375"/>
    </source>
</evidence>
<feature type="repeat" description="Solcar" evidence="8">
    <location>
        <begin position="92"/>
        <end position="183"/>
    </location>
</feature>
<name>A0ABM3K8U4_BACDO</name>
<dbReference type="InterPro" id="IPR023395">
    <property type="entry name" value="MCP_dom_sf"/>
</dbReference>
<dbReference type="Proteomes" id="UP001652620">
    <property type="component" value="Unplaced"/>
</dbReference>
<keyword evidence="11" id="KW-1185">Reference proteome</keyword>
<evidence type="ECO:0000256" key="6">
    <source>
        <dbReference type="ARBA" id="ARBA00022989"/>
    </source>
</evidence>